<evidence type="ECO:0000256" key="1">
    <source>
        <dbReference type="SAM" id="MobiDB-lite"/>
    </source>
</evidence>
<dbReference type="AlphaFoldDB" id="A0A3M8QV21"/>
<dbReference type="NCBIfam" id="TIGR01869">
    <property type="entry name" value="casC_Cse4"/>
    <property type="match status" value="1"/>
</dbReference>
<dbReference type="EMBL" id="RIZI01000187">
    <property type="protein sequence ID" value="RNF59322.1"/>
    <property type="molecule type" value="Genomic_DNA"/>
</dbReference>
<accession>A0A3M8QV21</accession>
<comment type="caution">
    <text evidence="2">The sequence shown here is derived from an EMBL/GenBank/DDBJ whole genome shotgun (WGS) entry which is preliminary data.</text>
</comment>
<feature type="region of interest" description="Disordered" evidence="1">
    <location>
        <begin position="119"/>
        <end position="152"/>
    </location>
</feature>
<gene>
    <name evidence="2" type="primary">cas7e</name>
    <name evidence="2" type="ORF">EC580_11675</name>
</gene>
<proteinExistence type="predicted"/>
<protein>
    <submittedName>
        <fullName evidence="2">Type I-E CRISPR-associated protein Cas7/Cse4/CasC</fullName>
    </submittedName>
</protein>
<name>A0A3M8QV21_9PROT</name>
<evidence type="ECO:0000313" key="2">
    <source>
        <dbReference type="EMBL" id="RNF59322.1"/>
    </source>
</evidence>
<sequence length="404" mass="43284">MTTFLQLHLLTAYPPACLNRDDLNRPKTAVMGGVPRLRVSSQSLKRAWRTSDIFQEAVAGQTGIRSKELGRLVRDALLSGASLAELLGPNAPGTDSDDKVPEPKAAEWAWMIAAEYVDKKGKGGNEGDDEGAQPDDGEEGKKGKKKAARSNVGKETLKSEQVVFYSKDEIKALDELIVILRENGKAPTAEQLKTIKVEDAGGAADLALFGRMLASSPKFNVEAACQVAHAITVHRAAVEDDFFTAVDDLNTREEDAGSAHMGEQGFGAGLFYSYICVNCDALRAQLGDELAGKTIQALTEAAATVAPTGKQNSFASRAWAYYALAEKGGRQPRALSLAFMKPVNDYGDGMLANAVQALESMRDNLDQVYYDGQSLASRKLLALPDKAEGSFKDLLDFAADCGGV</sequence>
<feature type="compositionally biased region" description="Acidic residues" evidence="1">
    <location>
        <begin position="126"/>
        <end position="138"/>
    </location>
</feature>
<organism evidence="2">
    <name type="scientific">Acidithiobacillus sulfuriphilus</name>
    <dbReference type="NCBI Taxonomy" id="1867749"/>
    <lineage>
        <taxon>Bacteria</taxon>
        <taxon>Pseudomonadati</taxon>
        <taxon>Pseudomonadota</taxon>
        <taxon>Acidithiobacillia</taxon>
        <taxon>Acidithiobacillales</taxon>
        <taxon>Acidithiobacillaceae</taxon>
        <taxon>Acidithiobacillus</taxon>
    </lineage>
</organism>
<reference evidence="2" key="1">
    <citation type="submission" date="2018-10" db="EMBL/GenBank/DDBJ databases">
        <title>Acidithiobacillus sulfuriphilus sp. nov.: an extremely acidophilic sulfur-oxidizing chemolithotroph isolated from a neutral pH environment.</title>
        <authorList>
            <person name="Falagan C."/>
            <person name="Moya-Beltran A."/>
            <person name="Quatrini R."/>
            <person name="Johnson D.B."/>
        </authorList>
    </citation>
    <scope>NUCLEOTIDE SEQUENCE [LARGE SCALE GENOMIC DNA]</scope>
    <source>
        <strain evidence="2">CJ-2</strain>
    </source>
</reference>
<dbReference type="RefSeq" id="WP_123105244.1">
    <property type="nucleotide sequence ID" value="NZ_CP127527.1"/>
</dbReference>
<dbReference type="InterPro" id="IPR010148">
    <property type="entry name" value="CRISPR-assoc_prot_CT1975"/>
</dbReference>
<dbReference type="Pfam" id="PF09344">
    <property type="entry name" value="Cas_CT1975"/>
    <property type="match status" value="1"/>
</dbReference>
<dbReference type="OrthoDB" id="5291250at2"/>